<dbReference type="Proteomes" id="UP001396334">
    <property type="component" value="Unassembled WGS sequence"/>
</dbReference>
<evidence type="ECO:0000313" key="2">
    <source>
        <dbReference type="Proteomes" id="UP001396334"/>
    </source>
</evidence>
<comment type="caution">
    <text evidence="1">The sequence shown here is derived from an EMBL/GenBank/DDBJ whole genome shotgun (WGS) entry which is preliminary data.</text>
</comment>
<protein>
    <submittedName>
        <fullName evidence="1">Uncharacterized protein</fullName>
    </submittedName>
</protein>
<name>A0ABR2QPV1_9ROSI</name>
<keyword evidence="2" id="KW-1185">Reference proteome</keyword>
<reference evidence="1 2" key="1">
    <citation type="journal article" date="2024" name="G3 (Bethesda)">
        <title>Genome assembly of Hibiscus sabdariffa L. provides insights into metabolisms of medicinal natural products.</title>
        <authorList>
            <person name="Kim T."/>
        </authorList>
    </citation>
    <scope>NUCLEOTIDE SEQUENCE [LARGE SCALE GENOMIC DNA]</scope>
    <source>
        <strain evidence="1">TK-2024</strain>
        <tissue evidence="1">Old leaves</tissue>
    </source>
</reference>
<dbReference type="EMBL" id="JBBPBN010000035">
    <property type="protein sequence ID" value="KAK9002496.1"/>
    <property type="molecule type" value="Genomic_DNA"/>
</dbReference>
<organism evidence="1 2">
    <name type="scientific">Hibiscus sabdariffa</name>
    <name type="common">roselle</name>
    <dbReference type="NCBI Taxonomy" id="183260"/>
    <lineage>
        <taxon>Eukaryota</taxon>
        <taxon>Viridiplantae</taxon>
        <taxon>Streptophyta</taxon>
        <taxon>Embryophyta</taxon>
        <taxon>Tracheophyta</taxon>
        <taxon>Spermatophyta</taxon>
        <taxon>Magnoliopsida</taxon>
        <taxon>eudicotyledons</taxon>
        <taxon>Gunneridae</taxon>
        <taxon>Pentapetalae</taxon>
        <taxon>rosids</taxon>
        <taxon>malvids</taxon>
        <taxon>Malvales</taxon>
        <taxon>Malvaceae</taxon>
        <taxon>Malvoideae</taxon>
        <taxon>Hibiscus</taxon>
    </lineage>
</organism>
<sequence length="172" mass="19189">MRFFKALTLVRLSSGLRRRTFSHRRPEQGGDQGNFSGVNVFNEAWDLTLSEHHELTRALMIMQNSSLPTEQHEHVRAGDAASFVVAVDVAISQKTRSETFSNVNLGGFPWGMGEVSHKTILEILRCAEEEKMINTGKWSNIVAYPINVKESDFVECGQGDLKGSLLGLQPKN</sequence>
<accession>A0ABR2QPV1</accession>
<evidence type="ECO:0000313" key="1">
    <source>
        <dbReference type="EMBL" id="KAK9002496.1"/>
    </source>
</evidence>
<gene>
    <name evidence="1" type="ORF">V6N11_025170</name>
</gene>
<proteinExistence type="predicted"/>